<comment type="caution">
    <text evidence="1">The sequence shown here is derived from an EMBL/GenBank/DDBJ whole genome shotgun (WGS) entry which is preliminary data.</text>
</comment>
<name>A0ACB8Q5U7_9AGAM</name>
<evidence type="ECO:0000313" key="1">
    <source>
        <dbReference type="EMBL" id="KAI0027136.1"/>
    </source>
</evidence>
<sequence>MTTNCVTVTDRLADNLLHTNVQLGADYVFSVESTRRTQAGTATAAALLNVLSLGEIALGSSSTLPAENFGHALE</sequence>
<keyword evidence="2" id="KW-1185">Reference proteome</keyword>
<reference evidence="1" key="1">
    <citation type="submission" date="2021-02" db="EMBL/GenBank/DDBJ databases">
        <authorList>
            <consortium name="DOE Joint Genome Institute"/>
            <person name="Ahrendt S."/>
            <person name="Looney B.P."/>
            <person name="Miyauchi S."/>
            <person name="Morin E."/>
            <person name="Drula E."/>
            <person name="Courty P.E."/>
            <person name="Chicoki N."/>
            <person name="Fauchery L."/>
            <person name="Kohler A."/>
            <person name="Kuo A."/>
            <person name="Labutti K."/>
            <person name="Pangilinan J."/>
            <person name="Lipzen A."/>
            <person name="Riley R."/>
            <person name="Andreopoulos W."/>
            <person name="He G."/>
            <person name="Johnson J."/>
            <person name="Barry K.W."/>
            <person name="Grigoriev I.V."/>
            <person name="Nagy L."/>
            <person name="Hibbett D."/>
            <person name="Henrissat B."/>
            <person name="Matheny P.B."/>
            <person name="Labbe J."/>
            <person name="Martin F."/>
        </authorList>
    </citation>
    <scope>NUCLEOTIDE SEQUENCE</scope>
    <source>
        <strain evidence="1">EC-137</strain>
    </source>
</reference>
<reference evidence="1" key="2">
    <citation type="journal article" date="2022" name="New Phytol.">
        <title>Evolutionary transition to the ectomycorrhizal habit in the genomes of a hyperdiverse lineage of mushroom-forming fungi.</title>
        <authorList>
            <person name="Looney B."/>
            <person name="Miyauchi S."/>
            <person name="Morin E."/>
            <person name="Drula E."/>
            <person name="Courty P.E."/>
            <person name="Kohler A."/>
            <person name="Kuo A."/>
            <person name="LaButti K."/>
            <person name="Pangilinan J."/>
            <person name="Lipzen A."/>
            <person name="Riley R."/>
            <person name="Andreopoulos W."/>
            <person name="He G."/>
            <person name="Johnson J."/>
            <person name="Nolan M."/>
            <person name="Tritt A."/>
            <person name="Barry K.W."/>
            <person name="Grigoriev I.V."/>
            <person name="Nagy L.G."/>
            <person name="Hibbett D."/>
            <person name="Henrissat B."/>
            <person name="Matheny P.B."/>
            <person name="Labbe J."/>
            <person name="Martin F.M."/>
        </authorList>
    </citation>
    <scope>NUCLEOTIDE SEQUENCE</scope>
    <source>
        <strain evidence="1">EC-137</strain>
    </source>
</reference>
<proteinExistence type="predicted"/>
<gene>
    <name evidence="1" type="ORF">K488DRAFT_91253</name>
</gene>
<protein>
    <submittedName>
        <fullName evidence="1">Uncharacterized protein</fullName>
    </submittedName>
</protein>
<evidence type="ECO:0000313" key="2">
    <source>
        <dbReference type="Proteomes" id="UP000814128"/>
    </source>
</evidence>
<accession>A0ACB8Q5U7</accession>
<dbReference type="EMBL" id="MU273987">
    <property type="protein sequence ID" value="KAI0027136.1"/>
    <property type="molecule type" value="Genomic_DNA"/>
</dbReference>
<organism evidence="1 2">
    <name type="scientific">Vararia minispora EC-137</name>
    <dbReference type="NCBI Taxonomy" id="1314806"/>
    <lineage>
        <taxon>Eukaryota</taxon>
        <taxon>Fungi</taxon>
        <taxon>Dikarya</taxon>
        <taxon>Basidiomycota</taxon>
        <taxon>Agaricomycotina</taxon>
        <taxon>Agaricomycetes</taxon>
        <taxon>Russulales</taxon>
        <taxon>Lachnocladiaceae</taxon>
        <taxon>Vararia</taxon>
    </lineage>
</organism>
<dbReference type="Proteomes" id="UP000814128">
    <property type="component" value="Unassembled WGS sequence"/>
</dbReference>